<dbReference type="Pfam" id="PF21538">
    <property type="entry name" value="Med15_M"/>
    <property type="match status" value="1"/>
</dbReference>
<comment type="similarity">
    <text evidence="2 10">Belongs to the Mediator complex subunit 15 family.</text>
</comment>
<dbReference type="InterPro" id="IPR036529">
    <property type="entry name" value="KIX_dom_sf"/>
</dbReference>
<evidence type="ECO:0000256" key="10">
    <source>
        <dbReference type="RuleBase" id="RU364148"/>
    </source>
</evidence>
<name>A0AA38MHJ7_9CUCU</name>
<evidence type="ECO:0000256" key="3">
    <source>
        <dbReference type="ARBA" id="ARBA00011837"/>
    </source>
</evidence>
<dbReference type="Proteomes" id="UP001168821">
    <property type="component" value="Unassembled WGS sequence"/>
</dbReference>
<keyword evidence="7 10" id="KW-0804">Transcription</keyword>
<feature type="domain" description="ARC105/Med15 mediator subunit central" evidence="13">
    <location>
        <begin position="360"/>
        <end position="481"/>
    </location>
</feature>
<evidence type="ECO:0000256" key="2">
    <source>
        <dbReference type="ARBA" id="ARBA00009807"/>
    </source>
</evidence>
<dbReference type="FunFam" id="1.10.246.20:FF:000002">
    <property type="entry name" value="Mediator of RNA polymerase II transcription subunit 15"/>
    <property type="match status" value="1"/>
</dbReference>
<dbReference type="PANTHER" id="PTHR31804">
    <property type="entry name" value="MEDIATOR OF RNA POLYMERASE II TRANSCRIPTION SUBUNIT 15"/>
    <property type="match status" value="1"/>
</dbReference>
<keyword evidence="5 10" id="KW-0805">Transcription regulation</keyword>
<keyword evidence="6 10" id="KW-0010">Activator</keyword>
<feature type="domain" description="ARC105/Med15 mediator subunit C-terminal" evidence="14">
    <location>
        <begin position="506"/>
        <end position="614"/>
    </location>
</feature>
<evidence type="ECO:0000256" key="8">
    <source>
        <dbReference type="ARBA" id="ARBA00023242"/>
    </source>
</evidence>
<comment type="subcellular location">
    <subcellularLocation>
        <location evidence="1 10">Nucleus</location>
    </subcellularLocation>
</comment>
<evidence type="ECO:0000256" key="6">
    <source>
        <dbReference type="ARBA" id="ARBA00023159"/>
    </source>
</evidence>
<sequence>MGDDGSWRTSAFRQSVVAKIEEAIRQSGMNTSRNSLEMENHVFQKAKSKEEYLGYVARLILHVREMNTKKGTGMGVPGANQGGPGVPDPINALQTLAIQGTRNPLMTMGGQQQGPMGAQQQITATNLLQNLNRGPGQPMNNMQQGLQPRPNIGMGPNGGPMPNQMSNQMGQMNTQISNQMASQLGGQMPNNGINQIPNNGMNQMPSQMGNQMQGSVQNQIGNQISNQLPGQIQMAGPMQSAINGPMGNQMQNQILGQMQANKPAGMMMVNAPNTGFPRNPTPNSFLKRSPSPSVQSPAGLSGAPTSNQMVASPALAPSPSSQMSILGAGGPPRSVGMVPSPGSSLNTPGQPNQSPMGMQDEQAYREKVRQLSKYIEPLRKMIARMGNDGEHVEKLSKMKKLLEILSNPQQRMPLETLKKCEVVLEKLDFKRGDGSVPTSTSAHLPIKEHHVFNPLLEAVSNNLQSSVINHTLHRTFGPTLEALFGPEIKLVPPLKKIKLEEPTSDIPDVLQGEIARLDQRFKVSLDPNQQPGSKSIQLTCWLDDKQLPCVPPISLVVPEDYPKSAPSCHMAAHEYNATQFLSAVQTALLARIKKLPKYFSVSQLLDTWEMSVRQASAPTSVPVFPTTILMGL</sequence>
<dbReference type="GO" id="GO:0005634">
    <property type="term" value="C:nucleus"/>
    <property type="evidence" value="ECO:0007669"/>
    <property type="project" value="UniProtKB-SubCell"/>
</dbReference>
<proteinExistence type="inferred from homology"/>
<evidence type="ECO:0000256" key="5">
    <source>
        <dbReference type="ARBA" id="ARBA00023015"/>
    </source>
</evidence>
<evidence type="ECO:0000259" key="13">
    <source>
        <dbReference type="Pfam" id="PF21538"/>
    </source>
</evidence>
<dbReference type="InterPro" id="IPR019087">
    <property type="entry name" value="Med15_N"/>
</dbReference>
<dbReference type="Gene3D" id="1.10.246.20">
    <property type="entry name" value="Coactivator CBP, KIX domain"/>
    <property type="match status" value="1"/>
</dbReference>
<evidence type="ECO:0000256" key="1">
    <source>
        <dbReference type="ARBA" id="ARBA00004123"/>
    </source>
</evidence>
<dbReference type="GO" id="GO:0003712">
    <property type="term" value="F:transcription coregulator activity"/>
    <property type="evidence" value="ECO:0007669"/>
    <property type="project" value="InterPro"/>
</dbReference>
<evidence type="ECO:0000256" key="11">
    <source>
        <dbReference type="SAM" id="MobiDB-lite"/>
    </source>
</evidence>
<feature type="region of interest" description="Disordered" evidence="11">
    <location>
        <begin position="274"/>
        <end position="329"/>
    </location>
</feature>
<evidence type="ECO:0000259" key="12">
    <source>
        <dbReference type="Pfam" id="PF09606"/>
    </source>
</evidence>
<dbReference type="AlphaFoldDB" id="A0AA38MHJ7"/>
<feature type="domain" description="Mediator of RNA polymerase II transcription subunit 15 N-terminal" evidence="12">
    <location>
        <begin position="4"/>
        <end position="71"/>
    </location>
</feature>
<comment type="function">
    <text evidence="10">Component of the Mediator complex, a coactivator involved in the regulated transcription of nearly all RNA polymerase II-dependent genes. Mediator functions as a bridge to convey information from gene-specific regulatory proteins to the basal RNA polymerase II transcription machinery. Mediator is recruited to promoters by direct interactions with regulatory proteins and serves as a scaffold for the assembly of a functional preinitiation complex with RNA polymerase II and the general transcription factors.</text>
</comment>
<dbReference type="Pfam" id="PF09606">
    <property type="entry name" value="Med15_N"/>
    <property type="match status" value="1"/>
</dbReference>
<evidence type="ECO:0000256" key="7">
    <source>
        <dbReference type="ARBA" id="ARBA00023163"/>
    </source>
</evidence>
<evidence type="ECO:0000313" key="15">
    <source>
        <dbReference type="EMBL" id="KAJ3655959.1"/>
    </source>
</evidence>
<comment type="subunit">
    <text evidence="3 10">Component of the Mediator complex.</text>
</comment>
<feature type="compositionally biased region" description="Low complexity" evidence="11">
    <location>
        <begin position="311"/>
        <end position="321"/>
    </location>
</feature>
<dbReference type="PANTHER" id="PTHR31804:SF3">
    <property type="entry name" value="MEDIATOR OF RNA POLYMERASE II TRANSCRIPTION SUBUNIT 15"/>
    <property type="match status" value="1"/>
</dbReference>
<feature type="compositionally biased region" description="Polar residues" evidence="11">
    <location>
        <begin position="281"/>
        <end position="310"/>
    </location>
</feature>
<dbReference type="EMBL" id="JALNTZ010000004">
    <property type="protein sequence ID" value="KAJ3655959.1"/>
    <property type="molecule type" value="Genomic_DNA"/>
</dbReference>
<evidence type="ECO:0000259" key="14">
    <source>
        <dbReference type="Pfam" id="PF21539"/>
    </source>
</evidence>
<reference evidence="15" key="1">
    <citation type="journal article" date="2023" name="G3 (Bethesda)">
        <title>Whole genome assemblies of Zophobas morio and Tenebrio molitor.</title>
        <authorList>
            <person name="Kaur S."/>
            <person name="Stinson S.A."/>
            <person name="diCenzo G.C."/>
        </authorList>
    </citation>
    <scope>NUCLEOTIDE SEQUENCE</scope>
    <source>
        <strain evidence="15">QUZm001</strain>
    </source>
</reference>
<comment type="caution">
    <text evidence="15">The sequence shown here is derived from an EMBL/GenBank/DDBJ whole genome shotgun (WGS) entry which is preliminary data.</text>
</comment>
<dbReference type="InterPro" id="IPR048386">
    <property type="entry name" value="Med15_C"/>
</dbReference>
<accession>A0AA38MHJ7</accession>
<dbReference type="InterPro" id="IPR048385">
    <property type="entry name" value="Med15_central"/>
</dbReference>
<evidence type="ECO:0000256" key="4">
    <source>
        <dbReference type="ARBA" id="ARBA00019613"/>
    </source>
</evidence>
<keyword evidence="16" id="KW-1185">Reference proteome</keyword>
<protein>
    <recommendedName>
        <fullName evidence="4 10">Mediator of RNA polymerase II transcription subunit 15</fullName>
    </recommendedName>
    <alternativeName>
        <fullName evidence="9 10">Mediator complex subunit 15</fullName>
    </alternativeName>
</protein>
<organism evidence="15 16">
    <name type="scientific">Zophobas morio</name>
    <dbReference type="NCBI Taxonomy" id="2755281"/>
    <lineage>
        <taxon>Eukaryota</taxon>
        <taxon>Metazoa</taxon>
        <taxon>Ecdysozoa</taxon>
        <taxon>Arthropoda</taxon>
        <taxon>Hexapoda</taxon>
        <taxon>Insecta</taxon>
        <taxon>Pterygota</taxon>
        <taxon>Neoptera</taxon>
        <taxon>Endopterygota</taxon>
        <taxon>Coleoptera</taxon>
        <taxon>Polyphaga</taxon>
        <taxon>Cucujiformia</taxon>
        <taxon>Tenebrionidae</taxon>
        <taxon>Zophobas</taxon>
    </lineage>
</organism>
<dbReference type="GO" id="GO:0006355">
    <property type="term" value="P:regulation of DNA-templated transcription"/>
    <property type="evidence" value="ECO:0007669"/>
    <property type="project" value="InterPro"/>
</dbReference>
<evidence type="ECO:0000256" key="9">
    <source>
        <dbReference type="ARBA" id="ARBA00032016"/>
    </source>
</evidence>
<keyword evidence="8 10" id="KW-0539">Nucleus</keyword>
<gene>
    <name evidence="10" type="primary">MED15</name>
    <name evidence="15" type="ORF">Zmor_015066</name>
</gene>
<evidence type="ECO:0000313" key="16">
    <source>
        <dbReference type="Proteomes" id="UP001168821"/>
    </source>
</evidence>
<dbReference type="Pfam" id="PF21539">
    <property type="entry name" value="Med15_C"/>
    <property type="match status" value="1"/>
</dbReference>